<dbReference type="KEGG" id="ehx:EMIHUDRAFT_236474"/>
<dbReference type="RefSeq" id="XP_005779227.1">
    <property type="nucleotide sequence ID" value="XM_005779170.1"/>
</dbReference>
<keyword evidence="2" id="KW-0472">Membrane</keyword>
<evidence type="ECO:0000256" key="1">
    <source>
        <dbReference type="SAM" id="MobiDB-lite"/>
    </source>
</evidence>
<feature type="region of interest" description="Disordered" evidence="1">
    <location>
        <begin position="25"/>
        <end position="68"/>
    </location>
</feature>
<evidence type="ECO:0000256" key="2">
    <source>
        <dbReference type="SAM" id="Phobius"/>
    </source>
</evidence>
<keyword evidence="2" id="KW-1133">Transmembrane helix</keyword>
<evidence type="ECO:0000313" key="4">
    <source>
        <dbReference type="Proteomes" id="UP000013827"/>
    </source>
</evidence>
<protein>
    <submittedName>
        <fullName evidence="3">Uncharacterized protein</fullName>
    </submittedName>
</protein>
<accession>A0A0D3JTG3</accession>
<dbReference type="EnsemblProtists" id="EOD26798">
    <property type="protein sequence ID" value="EOD26798"/>
    <property type="gene ID" value="EMIHUDRAFT_236474"/>
</dbReference>
<evidence type="ECO:0000313" key="3">
    <source>
        <dbReference type="EnsemblProtists" id="EOD26798"/>
    </source>
</evidence>
<feature type="transmembrane region" description="Helical" evidence="2">
    <location>
        <begin position="116"/>
        <end position="132"/>
    </location>
</feature>
<feature type="transmembrane region" description="Helical" evidence="2">
    <location>
        <begin position="138"/>
        <end position="157"/>
    </location>
</feature>
<dbReference type="PaxDb" id="2903-EOD26798"/>
<reference evidence="3" key="2">
    <citation type="submission" date="2024-10" db="UniProtKB">
        <authorList>
            <consortium name="EnsemblProtists"/>
        </authorList>
    </citation>
    <scope>IDENTIFICATION</scope>
</reference>
<dbReference type="HOGENOM" id="CLU_1638506_0_0_1"/>
<keyword evidence="2" id="KW-0812">Transmembrane</keyword>
<name>A0A0D3JTG3_EMIH1</name>
<proteinExistence type="predicted"/>
<feature type="compositionally biased region" description="Basic and acidic residues" evidence="1">
    <location>
        <begin position="47"/>
        <end position="68"/>
    </location>
</feature>
<keyword evidence="4" id="KW-1185">Reference proteome</keyword>
<reference evidence="4" key="1">
    <citation type="journal article" date="2013" name="Nature">
        <title>Pan genome of the phytoplankton Emiliania underpins its global distribution.</title>
        <authorList>
            <person name="Read B.A."/>
            <person name="Kegel J."/>
            <person name="Klute M.J."/>
            <person name="Kuo A."/>
            <person name="Lefebvre S.C."/>
            <person name="Maumus F."/>
            <person name="Mayer C."/>
            <person name="Miller J."/>
            <person name="Monier A."/>
            <person name="Salamov A."/>
            <person name="Young J."/>
            <person name="Aguilar M."/>
            <person name="Claverie J.M."/>
            <person name="Frickenhaus S."/>
            <person name="Gonzalez K."/>
            <person name="Herman E.K."/>
            <person name="Lin Y.C."/>
            <person name="Napier J."/>
            <person name="Ogata H."/>
            <person name="Sarno A.F."/>
            <person name="Shmutz J."/>
            <person name="Schroeder D."/>
            <person name="de Vargas C."/>
            <person name="Verret F."/>
            <person name="von Dassow P."/>
            <person name="Valentin K."/>
            <person name="Van de Peer Y."/>
            <person name="Wheeler G."/>
            <person name="Dacks J.B."/>
            <person name="Delwiche C.F."/>
            <person name="Dyhrman S.T."/>
            <person name="Glockner G."/>
            <person name="John U."/>
            <person name="Richards T."/>
            <person name="Worden A.Z."/>
            <person name="Zhang X."/>
            <person name="Grigoriev I.V."/>
            <person name="Allen A.E."/>
            <person name="Bidle K."/>
            <person name="Borodovsky M."/>
            <person name="Bowler C."/>
            <person name="Brownlee C."/>
            <person name="Cock J.M."/>
            <person name="Elias M."/>
            <person name="Gladyshev V.N."/>
            <person name="Groth M."/>
            <person name="Guda C."/>
            <person name="Hadaegh A."/>
            <person name="Iglesias-Rodriguez M.D."/>
            <person name="Jenkins J."/>
            <person name="Jones B.M."/>
            <person name="Lawson T."/>
            <person name="Leese F."/>
            <person name="Lindquist E."/>
            <person name="Lobanov A."/>
            <person name="Lomsadze A."/>
            <person name="Malik S.B."/>
            <person name="Marsh M.E."/>
            <person name="Mackinder L."/>
            <person name="Mock T."/>
            <person name="Mueller-Roeber B."/>
            <person name="Pagarete A."/>
            <person name="Parker M."/>
            <person name="Probert I."/>
            <person name="Quesneville H."/>
            <person name="Raines C."/>
            <person name="Rensing S.A."/>
            <person name="Riano-Pachon D.M."/>
            <person name="Richier S."/>
            <person name="Rokitta S."/>
            <person name="Shiraiwa Y."/>
            <person name="Soanes D.M."/>
            <person name="van der Giezen M."/>
            <person name="Wahlund T.M."/>
            <person name="Williams B."/>
            <person name="Wilson W."/>
            <person name="Wolfe G."/>
            <person name="Wurch L.L."/>
        </authorList>
    </citation>
    <scope>NUCLEOTIDE SEQUENCE</scope>
</reference>
<dbReference type="GeneID" id="17272344"/>
<dbReference type="AlphaFoldDB" id="A0A0D3JTG3"/>
<organism evidence="3 4">
    <name type="scientific">Emiliania huxleyi (strain CCMP1516)</name>
    <dbReference type="NCBI Taxonomy" id="280463"/>
    <lineage>
        <taxon>Eukaryota</taxon>
        <taxon>Haptista</taxon>
        <taxon>Haptophyta</taxon>
        <taxon>Prymnesiophyceae</taxon>
        <taxon>Isochrysidales</taxon>
        <taxon>Noelaerhabdaceae</taxon>
        <taxon>Emiliania</taxon>
    </lineage>
</organism>
<dbReference type="Proteomes" id="UP000013827">
    <property type="component" value="Unassembled WGS sequence"/>
</dbReference>
<sequence>MGKNGVKPRDDELWPPTVFEPFAEWLESPSTSRSGRKRQREPLTGAKLREAPPDGHWPKMARTPDEQLGRERWWKERSHVGIQPKGLALAITTGACLAAGYSLLSDHDVQRTKKSVAGGSLFFLGSYLFIRGTRFDDAQTGAVVTACFTLAAIIAYARANPR</sequence>